<comment type="caution">
    <text evidence="3">The sequence shown here is derived from an EMBL/GenBank/DDBJ whole genome shotgun (WGS) entry which is preliminary data.</text>
</comment>
<dbReference type="RefSeq" id="WP_038091465.1">
    <property type="nucleotide sequence ID" value="NZ_JHEG04000001.1"/>
</dbReference>
<dbReference type="EMBL" id="JHEG04000001">
    <property type="protein sequence ID" value="KAF3885536.1"/>
    <property type="molecule type" value="Genomic_DNA"/>
</dbReference>
<name>A0A0C1N8A6_9CYAN</name>
<proteinExistence type="predicted"/>
<dbReference type="InterPro" id="IPR016181">
    <property type="entry name" value="Acyl_CoA_acyltransferase"/>
</dbReference>
<dbReference type="AlphaFoldDB" id="A0A0C1N8A6"/>
<dbReference type="PROSITE" id="PS51186">
    <property type="entry name" value="GNAT"/>
    <property type="match status" value="1"/>
</dbReference>
<keyword evidence="3" id="KW-0808">Transferase</keyword>
<reference evidence="2" key="2">
    <citation type="submission" date="2019-11" db="EMBL/GenBank/DDBJ databases">
        <title>Improved Assembly of Tolypothrix boutellei genome.</title>
        <authorList>
            <person name="Sarangi A.N."/>
            <person name="Mukherjee M."/>
            <person name="Ghosh S."/>
            <person name="Singh D."/>
            <person name="Das A."/>
            <person name="Kant S."/>
            <person name="Prusty A."/>
            <person name="Tripathy S."/>
        </authorList>
    </citation>
    <scope>NUCLEOTIDE SEQUENCE</scope>
    <source>
        <strain evidence="2">VB521301</strain>
    </source>
</reference>
<dbReference type="GO" id="GO:0016747">
    <property type="term" value="F:acyltransferase activity, transferring groups other than amino-acyl groups"/>
    <property type="evidence" value="ECO:0007669"/>
    <property type="project" value="InterPro"/>
</dbReference>
<reference evidence="3" key="1">
    <citation type="journal article" date="2015" name="Genome Announc.">
        <title>Draft Genome Sequence of Tolypothrix boutellei Strain VB521301.</title>
        <authorList>
            <person name="Chandrababunaidu M.M."/>
            <person name="Singh D."/>
            <person name="Sen D."/>
            <person name="Bhan S."/>
            <person name="Das S."/>
            <person name="Gupta A."/>
            <person name="Adhikary S.P."/>
            <person name="Tripathy S."/>
        </authorList>
    </citation>
    <scope>NUCLEOTIDE SEQUENCE</scope>
    <source>
        <strain evidence="3">VB521301</strain>
    </source>
</reference>
<dbReference type="PANTHER" id="PTHR43415">
    <property type="entry name" value="SPERMIDINE N(1)-ACETYLTRANSFERASE"/>
    <property type="match status" value="1"/>
</dbReference>
<evidence type="ECO:0000313" key="3">
    <source>
        <dbReference type="EMBL" id="KIE08791.1"/>
    </source>
</evidence>
<dbReference type="EMBL" id="JHEG02000058">
    <property type="protein sequence ID" value="KIE08791.1"/>
    <property type="molecule type" value="Genomic_DNA"/>
</dbReference>
<dbReference type="Gene3D" id="3.40.630.30">
    <property type="match status" value="1"/>
</dbReference>
<dbReference type="Pfam" id="PF00583">
    <property type="entry name" value="Acetyltransf_1"/>
    <property type="match status" value="1"/>
</dbReference>
<gene>
    <name evidence="3" type="ORF">DA73_0230220</name>
    <name evidence="2" type="ORF">DA73_0400008750</name>
</gene>
<dbReference type="CDD" id="cd04301">
    <property type="entry name" value="NAT_SF"/>
    <property type="match status" value="1"/>
</dbReference>
<evidence type="ECO:0000313" key="2">
    <source>
        <dbReference type="EMBL" id="KAF3885536.1"/>
    </source>
</evidence>
<feature type="domain" description="N-acetyltransferase" evidence="1">
    <location>
        <begin position="1"/>
        <end position="154"/>
    </location>
</feature>
<dbReference type="OrthoDB" id="9795206at2"/>
<sequence length="161" mass="18835">MQLRQANIDDIDFILSQERRDEYATFITLWSRDEHNKNITNPDKRYFIIENESGQPSGYVILSGLQSLNRSIELTRIVVTKPGSGYGKRVLPILIKMIFDEYKAHRLWLDVFEHNQRARYVYQTCGFKEEGVLREAVKQGDNYSSLVIMSILESEYYTANT</sequence>
<dbReference type="Proteomes" id="UP000029738">
    <property type="component" value="Unassembled WGS sequence"/>
</dbReference>
<accession>A0A0C1N8A6</accession>
<dbReference type="InterPro" id="IPR000182">
    <property type="entry name" value="GNAT_dom"/>
</dbReference>
<organism evidence="3">
    <name type="scientific">Tolypothrix bouteillei VB521301</name>
    <dbReference type="NCBI Taxonomy" id="1479485"/>
    <lineage>
        <taxon>Bacteria</taxon>
        <taxon>Bacillati</taxon>
        <taxon>Cyanobacteriota</taxon>
        <taxon>Cyanophyceae</taxon>
        <taxon>Nostocales</taxon>
        <taxon>Tolypothrichaceae</taxon>
        <taxon>Tolypothrix</taxon>
    </lineage>
</organism>
<dbReference type="PANTHER" id="PTHR43415:SF3">
    <property type="entry name" value="GNAT-FAMILY ACETYLTRANSFERASE"/>
    <property type="match status" value="1"/>
</dbReference>
<dbReference type="STRING" id="1479485.DA73_0230220"/>
<keyword evidence="4" id="KW-1185">Reference proteome</keyword>
<evidence type="ECO:0000259" key="1">
    <source>
        <dbReference type="PROSITE" id="PS51186"/>
    </source>
</evidence>
<protein>
    <submittedName>
        <fullName evidence="3">GCN5 family acetyltransferase</fullName>
    </submittedName>
    <submittedName>
        <fullName evidence="2">GNAT family N-acetyltransferase</fullName>
    </submittedName>
</protein>
<dbReference type="SUPFAM" id="SSF55729">
    <property type="entry name" value="Acyl-CoA N-acyltransferases (Nat)"/>
    <property type="match status" value="1"/>
</dbReference>
<evidence type="ECO:0000313" key="4">
    <source>
        <dbReference type="Proteomes" id="UP000029738"/>
    </source>
</evidence>